<accession>A0A5B2VAK7</accession>
<evidence type="ECO:0000313" key="3">
    <source>
        <dbReference type="EMBL" id="KAA2235432.1"/>
    </source>
</evidence>
<dbReference type="EMBL" id="VUOA01000035">
    <property type="protein sequence ID" value="KAA2235432.1"/>
    <property type="molecule type" value="Genomic_DNA"/>
</dbReference>
<evidence type="ECO:0000256" key="2">
    <source>
        <dbReference type="SAM" id="Phobius"/>
    </source>
</evidence>
<dbReference type="RefSeq" id="WP_149820692.1">
    <property type="nucleotide sequence ID" value="NZ_VUOA01000035.1"/>
</dbReference>
<organism evidence="3 4">
    <name type="scientific">Salinarimonas soli</name>
    <dbReference type="NCBI Taxonomy" id="1638099"/>
    <lineage>
        <taxon>Bacteria</taxon>
        <taxon>Pseudomonadati</taxon>
        <taxon>Pseudomonadota</taxon>
        <taxon>Alphaproteobacteria</taxon>
        <taxon>Hyphomicrobiales</taxon>
        <taxon>Salinarimonadaceae</taxon>
        <taxon>Salinarimonas</taxon>
    </lineage>
</organism>
<evidence type="ECO:0000313" key="4">
    <source>
        <dbReference type="Proteomes" id="UP000323142"/>
    </source>
</evidence>
<keyword evidence="2" id="KW-0472">Membrane</keyword>
<dbReference type="InterPro" id="IPR020017">
    <property type="entry name" value="XapX_domain"/>
</dbReference>
<keyword evidence="2" id="KW-0812">Transmembrane</keyword>
<feature type="transmembrane region" description="Helical" evidence="2">
    <location>
        <begin position="28"/>
        <end position="48"/>
    </location>
</feature>
<proteinExistence type="predicted"/>
<reference evidence="3 4" key="2">
    <citation type="submission" date="2019-09" db="EMBL/GenBank/DDBJ databases">
        <authorList>
            <person name="Jin C."/>
        </authorList>
    </citation>
    <scope>NUCLEOTIDE SEQUENCE [LARGE SCALE GENOMIC DNA]</scope>
    <source>
        <strain evidence="3 4">BN140002</strain>
    </source>
</reference>
<dbReference type="InterPro" id="IPR009872">
    <property type="entry name" value="DUF1427"/>
</dbReference>
<protein>
    <submittedName>
        <fullName evidence="3">DUF1427 family protein</fullName>
    </submittedName>
</protein>
<feature type="region of interest" description="Disordered" evidence="1">
    <location>
        <begin position="64"/>
        <end position="86"/>
    </location>
</feature>
<dbReference type="AlphaFoldDB" id="A0A5B2VAK7"/>
<comment type="caution">
    <text evidence="3">The sequence shown here is derived from an EMBL/GenBank/DDBJ whole genome shotgun (WGS) entry which is preliminary data.</text>
</comment>
<dbReference type="Pfam" id="PF07235">
    <property type="entry name" value="DUF1427"/>
    <property type="match status" value="1"/>
</dbReference>
<name>A0A5B2VAK7_9HYPH</name>
<keyword evidence="2" id="KW-1133">Transmembrane helix</keyword>
<reference evidence="3 4" key="1">
    <citation type="submission" date="2019-09" db="EMBL/GenBank/DDBJ databases">
        <title>Salinarimonas rosea gen. nov., sp. nov., a new member of the a-2 subgroup of the Proteobacteria.</title>
        <authorList>
            <person name="Liu J."/>
        </authorList>
    </citation>
    <scope>NUCLEOTIDE SEQUENCE [LARGE SCALE GENOMIC DNA]</scope>
    <source>
        <strain evidence="3 4">BN140002</strain>
    </source>
</reference>
<dbReference type="Proteomes" id="UP000323142">
    <property type="component" value="Unassembled WGS sequence"/>
</dbReference>
<keyword evidence="4" id="KW-1185">Reference proteome</keyword>
<gene>
    <name evidence="3" type="ORF">F0L46_19595</name>
</gene>
<evidence type="ECO:0000256" key="1">
    <source>
        <dbReference type="SAM" id="MobiDB-lite"/>
    </source>
</evidence>
<sequence length="86" mass="8831">MPYLLSLLVGLAVGVAYGLLGVRSPAPPAIALLGLLGMLAGEMLVSYLRGHPDAIVSFVHSKTFSPPERGPLPLNASLKPPAGLDS</sequence>
<dbReference type="NCBIfam" id="TIGR03510">
    <property type="entry name" value="XapX"/>
    <property type="match status" value="1"/>
</dbReference>